<evidence type="ECO:0000256" key="1">
    <source>
        <dbReference type="ARBA" id="ARBA00006497"/>
    </source>
</evidence>
<dbReference type="Pfam" id="PF00651">
    <property type="entry name" value="BTB"/>
    <property type="match status" value="1"/>
</dbReference>
<protein>
    <recommendedName>
        <fullName evidence="2">BTB domain-containing protein</fullName>
    </recommendedName>
</protein>
<gene>
    <name evidence="3" type="ORF">Hyperionvirus5_23</name>
</gene>
<dbReference type="PROSITE" id="PS50097">
    <property type="entry name" value="BTB"/>
    <property type="match status" value="1"/>
</dbReference>
<name>A0A3G5A7J5_9VIRU</name>
<organism evidence="3">
    <name type="scientific">Hyperionvirus sp</name>
    <dbReference type="NCBI Taxonomy" id="2487770"/>
    <lineage>
        <taxon>Viruses</taxon>
        <taxon>Varidnaviria</taxon>
        <taxon>Bamfordvirae</taxon>
        <taxon>Nucleocytoviricota</taxon>
        <taxon>Megaviricetes</taxon>
        <taxon>Imitervirales</taxon>
        <taxon>Mimiviridae</taxon>
        <taxon>Klosneuvirinae</taxon>
    </lineage>
</organism>
<reference evidence="3" key="1">
    <citation type="submission" date="2018-10" db="EMBL/GenBank/DDBJ databases">
        <title>Hidden diversity of soil giant viruses.</title>
        <authorList>
            <person name="Schulz F."/>
            <person name="Alteio L."/>
            <person name="Goudeau D."/>
            <person name="Ryan E.M."/>
            <person name="Malmstrom R.R."/>
            <person name="Blanchard J."/>
            <person name="Woyke T."/>
        </authorList>
    </citation>
    <scope>NUCLEOTIDE SEQUENCE</scope>
    <source>
        <strain evidence="3">HYV1</strain>
    </source>
</reference>
<sequence>MAASLTNDEVITDNNQILLLLLSQKKGDITVLTKDSHLKIFSEIIAFKSPFFKKMFQSIFLEAQEKIINLQSYSYEAVYEFFANVYFFTGCQYQEHLTLEQKLEVLSLFHSYQFEKYYNFLEAHIMEIYTKGTEIISLLDTIKYFPIITDKIKLHCIDLIKKMILQRIHLTKPYCYDSLKPGTADRDSKDIYPYCCKHFGTKETSHLSKIYVKRNAIRTILGETGKFIGKPTCIYKTMHPSMVPDTFESTFRVFCCTHGPLSETSSTDVSNIFEAIPNDLKETLLKEILTLEFRLDCH</sequence>
<proteinExistence type="inferred from homology"/>
<evidence type="ECO:0000259" key="2">
    <source>
        <dbReference type="PROSITE" id="PS50097"/>
    </source>
</evidence>
<evidence type="ECO:0000313" key="3">
    <source>
        <dbReference type="EMBL" id="AYV83217.1"/>
    </source>
</evidence>
<dbReference type="EMBL" id="MK072387">
    <property type="protein sequence ID" value="AYV83217.1"/>
    <property type="molecule type" value="Genomic_DNA"/>
</dbReference>
<dbReference type="InterPro" id="IPR000210">
    <property type="entry name" value="BTB/POZ_dom"/>
</dbReference>
<dbReference type="CDD" id="cd18186">
    <property type="entry name" value="BTB_POZ_ZBTB_KLHL-like"/>
    <property type="match status" value="1"/>
</dbReference>
<dbReference type="InterPro" id="IPR011333">
    <property type="entry name" value="SKP1/BTB/POZ_sf"/>
</dbReference>
<feature type="domain" description="BTB" evidence="2">
    <location>
        <begin position="27"/>
        <end position="86"/>
    </location>
</feature>
<dbReference type="Gene3D" id="3.30.710.10">
    <property type="entry name" value="Potassium Channel Kv1.1, Chain A"/>
    <property type="match status" value="1"/>
</dbReference>
<accession>A0A3G5A7J5</accession>
<comment type="similarity">
    <text evidence="1">Belongs to the mimivirus BTB/WD family.</text>
</comment>
<dbReference type="SUPFAM" id="SSF54695">
    <property type="entry name" value="POZ domain"/>
    <property type="match status" value="1"/>
</dbReference>